<evidence type="ECO:0000256" key="2">
    <source>
        <dbReference type="SAM" id="MobiDB-lite"/>
    </source>
</evidence>
<feature type="region of interest" description="Disordered" evidence="2">
    <location>
        <begin position="1"/>
        <end position="82"/>
    </location>
</feature>
<dbReference type="STRING" id="883.DvMF_2738"/>
<dbReference type="InterPro" id="IPR001482">
    <property type="entry name" value="T2SS/T4SS_dom"/>
</dbReference>
<dbReference type="InterPro" id="IPR050921">
    <property type="entry name" value="T4SS_GSP_E_ATPase"/>
</dbReference>
<reference evidence="4" key="1">
    <citation type="submission" date="2008-10" db="EMBL/GenBank/DDBJ databases">
        <title>Complete sequence of Desulfovibrio vulgaris str. 'Miyazaki F'.</title>
        <authorList>
            <person name="Lucas S."/>
            <person name="Copeland A."/>
            <person name="Lapidus A."/>
            <person name="Glavina del Rio T."/>
            <person name="Dalin E."/>
            <person name="Tice H."/>
            <person name="Bruce D."/>
            <person name="Goodwin L."/>
            <person name="Pitluck S."/>
            <person name="Sims D."/>
            <person name="Brettin T."/>
            <person name="Detter J.C."/>
            <person name="Han C."/>
            <person name="Larimer F."/>
            <person name="Land M."/>
            <person name="Hauser L."/>
            <person name="Kyrpides N."/>
            <person name="Mikhailova N."/>
            <person name="Hazen T.C."/>
            <person name="Richardson P."/>
        </authorList>
    </citation>
    <scope>NUCLEOTIDE SEQUENCE</scope>
    <source>
        <strain evidence="4">Miyazaki F</strain>
    </source>
</reference>
<dbReference type="InterPro" id="IPR027417">
    <property type="entry name" value="P-loop_NTPase"/>
</dbReference>
<dbReference type="Gene3D" id="3.40.50.300">
    <property type="entry name" value="P-loop containing nucleotide triphosphate hydrolases"/>
    <property type="match status" value="1"/>
</dbReference>
<feature type="region of interest" description="Disordered" evidence="2">
    <location>
        <begin position="112"/>
        <end position="189"/>
    </location>
</feature>
<dbReference type="OrthoDB" id="9810761at2"/>
<accession>B8DJ16</accession>
<dbReference type="CDD" id="cd01130">
    <property type="entry name" value="VirB11-like_ATPase"/>
    <property type="match status" value="1"/>
</dbReference>
<dbReference type="KEGG" id="dvm:DvMF_2738"/>
<dbReference type="SUPFAM" id="SSF52540">
    <property type="entry name" value="P-loop containing nucleoside triphosphate hydrolases"/>
    <property type="match status" value="1"/>
</dbReference>
<dbReference type="PANTHER" id="PTHR30486:SF15">
    <property type="entry name" value="TYPE II_IV SECRETION SYSTEM ATPASE"/>
    <property type="match status" value="1"/>
</dbReference>
<dbReference type="FunFam" id="3.40.50.300:FF:000521">
    <property type="entry name" value="Type II secretion system protein E"/>
    <property type="match status" value="1"/>
</dbReference>
<dbReference type="GO" id="GO:0016887">
    <property type="term" value="F:ATP hydrolysis activity"/>
    <property type="evidence" value="ECO:0007669"/>
    <property type="project" value="InterPro"/>
</dbReference>
<dbReference type="AlphaFoldDB" id="B8DJ16"/>
<organism evidence="4">
    <name type="scientific">Nitratidesulfovibrio vulgaris (strain DSM 19637 / Miyazaki F)</name>
    <name type="common">Desulfovibrio vulgaris</name>
    <dbReference type="NCBI Taxonomy" id="883"/>
    <lineage>
        <taxon>Bacteria</taxon>
        <taxon>Pseudomonadati</taxon>
        <taxon>Thermodesulfobacteriota</taxon>
        <taxon>Desulfovibrionia</taxon>
        <taxon>Desulfovibrionales</taxon>
        <taxon>Desulfovibrionaceae</taxon>
        <taxon>Nitratidesulfovibrio</taxon>
    </lineage>
</organism>
<comment type="similarity">
    <text evidence="1">Belongs to the GSP E family.</text>
</comment>
<dbReference type="HOGENOM" id="CLU_005379_4_2_7"/>
<dbReference type="EMBL" id="CP001197">
    <property type="protein sequence ID" value="ACL09677.1"/>
    <property type="molecule type" value="Genomic_DNA"/>
</dbReference>
<evidence type="ECO:0000256" key="1">
    <source>
        <dbReference type="ARBA" id="ARBA00006611"/>
    </source>
</evidence>
<feature type="compositionally biased region" description="Low complexity" evidence="2">
    <location>
        <begin position="146"/>
        <end position="187"/>
    </location>
</feature>
<protein>
    <submittedName>
        <fullName evidence="4">Type II secretion system protein E</fullName>
    </submittedName>
</protein>
<dbReference type="Gene3D" id="3.30.450.380">
    <property type="match status" value="1"/>
</dbReference>
<feature type="compositionally biased region" description="Low complexity" evidence="2">
    <location>
        <begin position="52"/>
        <end position="66"/>
    </location>
</feature>
<dbReference type="PANTHER" id="PTHR30486">
    <property type="entry name" value="TWITCHING MOTILITY PROTEIN PILT"/>
    <property type="match status" value="1"/>
</dbReference>
<dbReference type="eggNOG" id="COG4962">
    <property type="taxonomic scope" value="Bacteria"/>
</dbReference>
<feature type="domain" description="Bacterial type II secretion system protein E" evidence="3">
    <location>
        <begin position="270"/>
        <end position="563"/>
    </location>
</feature>
<proteinExistence type="inferred from homology"/>
<sequence>MRLAERLMRTTRRQPAPALHLEPVASEDARTGNAPHGTEDDAQAHADVYGHLQLDPDGLDQNQGQDQGRGDGMPQAPRLGASGLNARSHLSAVPPAATVGMAIQPDTARLDAPDEADTAPIPRVPVNDATLFRAPRPESAPVSESATLAAPRADAPEAQPADAQATQAGQTGKSRPSARPAARPASAEQVCDVTTLTLHGDHYYEIRARLQDRLLEMMDLAAAESLPPDRLAAEISRLVEKLLREEFRQAPLNAQEQRQLVEDIRDEVMGLGPLEPLLRDPTVNDILVNNYRMVYVERRGKLIRVNTRFLDDDHLRKIIDRIVARIGRRVDEASPMVDARLADGSRVNAIIPPLALDGPSLSIRRFSKDPLELEDLIRFGALTPEMGEVLRGIVKARLNIIVSGGTGSGKTTMLNCLSRFVPHDERIVTIEDAAELQLKQDHVVRLETRPANIEGHGQVTARDLVKNCLRMRPDRIIVGEVRSGEVLDMLQAMNTGHDGSLTTIHANTPRDCLMRLETMVAMAGLNIGTLSLKRYIASAVDVIIQVSRLADGSRKMTSLSEITGMEGDAITMQDIFTFEQTGVDENGKVQGRFRSGGIRPRFAPRLAAMGIELGGALFDPGLSQ</sequence>
<evidence type="ECO:0000313" key="4">
    <source>
        <dbReference type="EMBL" id="ACL09677.1"/>
    </source>
</evidence>
<dbReference type="Pfam" id="PF00437">
    <property type="entry name" value="T2SSE"/>
    <property type="match status" value="1"/>
</dbReference>
<name>B8DJ16_NITV9</name>
<gene>
    <name evidence="4" type="ordered locus">DvMF_2738</name>
</gene>
<evidence type="ECO:0000259" key="3">
    <source>
        <dbReference type="Pfam" id="PF00437"/>
    </source>
</evidence>